<dbReference type="KEGG" id="haei:MUN82_14395"/>
<keyword evidence="1" id="KW-1133">Transmembrane helix</keyword>
<dbReference type="EMBL" id="CP095053">
    <property type="protein sequence ID" value="UOR04130.1"/>
    <property type="molecule type" value="Genomic_DNA"/>
</dbReference>
<dbReference type="Proteomes" id="UP000829925">
    <property type="component" value="Chromosome"/>
</dbReference>
<dbReference type="RefSeq" id="WP_245091512.1">
    <property type="nucleotide sequence ID" value="NZ_CP095053.1"/>
</dbReference>
<evidence type="ECO:0000313" key="3">
    <source>
        <dbReference type="Proteomes" id="UP000829925"/>
    </source>
</evidence>
<name>A0A8T9SV77_9BACT</name>
<feature type="transmembrane region" description="Helical" evidence="1">
    <location>
        <begin position="168"/>
        <end position="186"/>
    </location>
</feature>
<accession>A0A8T9SV77</accession>
<keyword evidence="1" id="KW-0812">Transmembrane</keyword>
<protein>
    <submittedName>
        <fullName evidence="2">Uncharacterized protein</fullName>
    </submittedName>
</protein>
<feature type="transmembrane region" description="Helical" evidence="1">
    <location>
        <begin position="37"/>
        <end position="57"/>
    </location>
</feature>
<proteinExistence type="predicted"/>
<sequence length="206" mass="23617">MLYQPPGFVLFFLFGFDLAALALLYFLVRSSARWERVLLYGSAVLLILFSSFLKLLYSEPAPLASTPSDLQVENRLSSSFQTFYYLDEGKNGHLEAYWKEHMLGRHKTRMLEMEGFRGLLLAKKIDGQWQYQRVLPSHLTAVLDSAHFHPDTSGRVARAVWGYFGVELSIYLSELLTLAALFLLVYRLPAAFRKQPDIPYINVVLT</sequence>
<evidence type="ECO:0000313" key="2">
    <source>
        <dbReference type="EMBL" id="UOR04130.1"/>
    </source>
</evidence>
<feature type="transmembrane region" description="Helical" evidence="1">
    <location>
        <begin position="6"/>
        <end position="28"/>
    </location>
</feature>
<organism evidence="2 3">
    <name type="scientific">Hymenobacter aerilatus</name>
    <dbReference type="NCBI Taxonomy" id="2932251"/>
    <lineage>
        <taxon>Bacteria</taxon>
        <taxon>Pseudomonadati</taxon>
        <taxon>Bacteroidota</taxon>
        <taxon>Cytophagia</taxon>
        <taxon>Cytophagales</taxon>
        <taxon>Hymenobacteraceae</taxon>
        <taxon>Hymenobacter</taxon>
    </lineage>
</organism>
<dbReference type="AlphaFoldDB" id="A0A8T9SV77"/>
<keyword evidence="1" id="KW-0472">Membrane</keyword>
<gene>
    <name evidence="2" type="ORF">MUN82_14395</name>
</gene>
<keyword evidence="3" id="KW-1185">Reference proteome</keyword>
<reference evidence="2 3" key="1">
    <citation type="submission" date="2022-04" db="EMBL/GenBank/DDBJ databases">
        <title>Hymenobacter sp. isolated from the air.</title>
        <authorList>
            <person name="Won M."/>
            <person name="Lee C.-M."/>
            <person name="Woen H.-Y."/>
            <person name="Kwon S.-W."/>
        </authorList>
    </citation>
    <scope>NUCLEOTIDE SEQUENCE [LARGE SCALE GENOMIC DNA]</scope>
    <source>
        <strain evidence="3">5413 J-13</strain>
    </source>
</reference>
<evidence type="ECO:0000256" key="1">
    <source>
        <dbReference type="SAM" id="Phobius"/>
    </source>
</evidence>